<name>A0A7Z2NVC8_9SPHN</name>
<dbReference type="Proteomes" id="UP000464468">
    <property type="component" value="Chromosome"/>
</dbReference>
<dbReference type="KEGG" id="schy:GVO57_04575"/>
<reference evidence="1 2" key="1">
    <citation type="submission" date="2020-01" db="EMBL/GenBank/DDBJ databases">
        <title>Sphingomonas sp. C33 whole genome sequece.</title>
        <authorList>
            <person name="Park C."/>
        </authorList>
    </citation>
    <scope>NUCLEOTIDE SEQUENCE [LARGE SCALE GENOMIC DNA]</scope>
    <source>
        <strain evidence="1 2">C33</strain>
    </source>
</reference>
<proteinExistence type="predicted"/>
<evidence type="ECO:0000313" key="1">
    <source>
        <dbReference type="EMBL" id="QHL90242.1"/>
    </source>
</evidence>
<organism evidence="1 2">
    <name type="scientific">Sphingomonas changnyeongensis</name>
    <dbReference type="NCBI Taxonomy" id="2698679"/>
    <lineage>
        <taxon>Bacteria</taxon>
        <taxon>Pseudomonadati</taxon>
        <taxon>Pseudomonadota</taxon>
        <taxon>Alphaproteobacteria</taxon>
        <taxon>Sphingomonadales</taxon>
        <taxon>Sphingomonadaceae</taxon>
        <taxon>Sphingomonas</taxon>
    </lineage>
</organism>
<dbReference type="RefSeq" id="WP_160592170.1">
    <property type="nucleotide sequence ID" value="NZ_CP047895.1"/>
</dbReference>
<evidence type="ECO:0000313" key="2">
    <source>
        <dbReference type="Proteomes" id="UP000464468"/>
    </source>
</evidence>
<dbReference type="EMBL" id="CP047895">
    <property type="protein sequence ID" value="QHL90242.1"/>
    <property type="molecule type" value="Genomic_DNA"/>
</dbReference>
<keyword evidence="2" id="KW-1185">Reference proteome</keyword>
<accession>A0A7Z2NVC8</accession>
<dbReference type="AlphaFoldDB" id="A0A7Z2NVC8"/>
<sequence>MILMRVMAGLVQALGAEPPPMLPAAPPPDAVATYDRMTRIEPRCQAPAGQDILVCARRGADRYRVPFLVPTPGDPRNLGPHGERAALLYRASPCEESGPFLIGCGMAGVTVSTNLGTGRVEPRPLAP</sequence>
<protein>
    <submittedName>
        <fullName evidence="1">Uncharacterized protein</fullName>
    </submittedName>
</protein>
<gene>
    <name evidence="1" type="ORF">GVO57_04575</name>
</gene>